<comment type="caution">
    <text evidence="2">The sequence shown here is derived from an EMBL/GenBank/DDBJ whole genome shotgun (WGS) entry which is preliminary data.</text>
</comment>
<organism evidence="2 3">
    <name type="scientific">Massilia phyllostachyos</name>
    <dbReference type="NCBI Taxonomy" id="2898585"/>
    <lineage>
        <taxon>Bacteria</taxon>
        <taxon>Pseudomonadati</taxon>
        <taxon>Pseudomonadota</taxon>
        <taxon>Betaproteobacteria</taxon>
        <taxon>Burkholderiales</taxon>
        <taxon>Oxalobacteraceae</taxon>
        <taxon>Telluria group</taxon>
        <taxon>Massilia</taxon>
    </lineage>
</organism>
<feature type="region of interest" description="Disordered" evidence="1">
    <location>
        <begin position="25"/>
        <end position="45"/>
    </location>
</feature>
<evidence type="ECO:0000313" key="3">
    <source>
        <dbReference type="Proteomes" id="UP001179361"/>
    </source>
</evidence>
<keyword evidence="3" id="KW-1185">Reference proteome</keyword>
<dbReference type="EMBL" id="JAJNOC010000001">
    <property type="protein sequence ID" value="MCD2515120.1"/>
    <property type="molecule type" value="Genomic_DNA"/>
</dbReference>
<gene>
    <name evidence="2" type="ORF">LQ564_02200</name>
</gene>
<accession>A0ABS8Q3A5</accession>
<dbReference type="NCBIfam" id="NF041023">
    <property type="entry name" value="PP0621_fam"/>
    <property type="match status" value="1"/>
</dbReference>
<protein>
    <submittedName>
        <fullName evidence="2">Uncharacterized protein</fullName>
    </submittedName>
</protein>
<evidence type="ECO:0000256" key="1">
    <source>
        <dbReference type="SAM" id="MobiDB-lite"/>
    </source>
</evidence>
<name>A0ABS8Q3A5_9BURK</name>
<evidence type="ECO:0000313" key="2">
    <source>
        <dbReference type="EMBL" id="MCD2515120.1"/>
    </source>
</evidence>
<proteinExistence type="predicted"/>
<dbReference type="RefSeq" id="WP_231056447.1">
    <property type="nucleotide sequence ID" value="NZ_JAJNOC010000001.1"/>
</dbReference>
<reference evidence="2" key="1">
    <citation type="submission" date="2021-11" db="EMBL/GenBank/DDBJ databases">
        <title>The complete genome of Massilia sp sp. G4R7.</title>
        <authorList>
            <person name="Liu L."/>
            <person name="Yue J."/>
            <person name="Yuan J."/>
            <person name="Yang F."/>
            <person name="Li L."/>
        </authorList>
    </citation>
    <scope>NUCLEOTIDE SEQUENCE</scope>
    <source>
        <strain evidence="2">G4R7</strain>
    </source>
</reference>
<sequence length="82" mass="9208">MTRILFWIALIVLIGMAVRAKLKKMSSQQPPFQQPPRPQEPAREIESMTRCAHCGLHFPASEAVRADGLDYCSPGHVRLPPQ</sequence>
<dbReference type="Proteomes" id="UP001179361">
    <property type="component" value="Unassembled WGS sequence"/>
</dbReference>
<dbReference type="InterPro" id="IPR049708">
    <property type="entry name" value="PP0621-like"/>
</dbReference>